<dbReference type="Pfam" id="PF04266">
    <property type="entry name" value="ASCH"/>
    <property type="match status" value="1"/>
</dbReference>
<feature type="domain" description="ASCH" evidence="1">
    <location>
        <begin position="7"/>
        <end position="93"/>
    </location>
</feature>
<dbReference type="InterPro" id="IPR015947">
    <property type="entry name" value="PUA-like_sf"/>
</dbReference>
<dbReference type="InterPro" id="IPR007374">
    <property type="entry name" value="ASCH_domain"/>
</dbReference>
<protein>
    <submittedName>
        <fullName evidence="2">Putative ASCH domain-containing protein</fullName>
    </submittedName>
</protein>
<dbReference type="AlphaFoldDB" id="A0A6M3KXL2"/>
<dbReference type="EMBL" id="MT142669">
    <property type="protein sequence ID" value="QJA86926.1"/>
    <property type="molecule type" value="Genomic_DNA"/>
</dbReference>
<reference evidence="2" key="1">
    <citation type="submission" date="2020-03" db="EMBL/GenBank/DDBJ databases">
        <title>The deep terrestrial virosphere.</title>
        <authorList>
            <person name="Holmfeldt K."/>
            <person name="Nilsson E."/>
            <person name="Simone D."/>
            <person name="Lopez-Fernandez M."/>
            <person name="Wu X."/>
            <person name="de Brujin I."/>
            <person name="Lundin D."/>
            <person name="Andersson A."/>
            <person name="Bertilsson S."/>
            <person name="Dopson M."/>
        </authorList>
    </citation>
    <scope>NUCLEOTIDE SEQUENCE</scope>
    <source>
        <strain evidence="2">MM415B03093</strain>
    </source>
</reference>
<proteinExistence type="predicted"/>
<name>A0A6M3KXL2_9ZZZZ</name>
<evidence type="ECO:0000259" key="1">
    <source>
        <dbReference type="Pfam" id="PF04266"/>
    </source>
</evidence>
<evidence type="ECO:0000313" key="2">
    <source>
        <dbReference type="EMBL" id="QJA86926.1"/>
    </source>
</evidence>
<accession>A0A6M3KXL2</accession>
<dbReference type="Gene3D" id="2.30.130.30">
    <property type="entry name" value="Hypothetical protein"/>
    <property type="match status" value="1"/>
</dbReference>
<sequence>MSEMKALSIKQPWAWLICAGHKDIENRIWATSFRGRIYVHAGKEADCASGFRAAFNTLRILHDQSDANIIWRNFWALGQTYGAIIGEVDIMDCVTESESPWFVGPYGFILTNPTLYDKPIPCRGSLRFFEVEIERRKGEL</sequence>
<dbReference type="SUPFAM" id="SSF88697">
    <property type="entry name" value="PUA domain-like"/>
    <property type="match status" value="1"/>
</dbReference>
<dbReference type="CDD" id="cd06554">
    <property type="entry name" value="ASCH_ASC-1_like"/>
    <property type="match status" value="1"/>
</dbReference>
<organism evidence="2">
    <name type="scientific">viral metagenome</name>
    <dbReference type="NCBI Taxonomy" id="1070528"/>
    <lineage>
        <taxon>unclassified sequences</taxon>
        <taxon>metagenomes</taxon>
        <taxon>organismal metagenomes</taxon>
    </lineage>
</organism>
<gene>
    <name evidence="2" type="ORF">MM415B03093_0008</name>
</gene>